<feature type="domain" description="Type I restriction modification DNA specificity" evidence="4">
    <location>
        <begin position="9"/>
        <end position="172"/>
    </location>
</feature>
<dbReference type="GO" id="GO:0009307">
    <property type="term" value="P:DNA restriction-modification system"/>
    <property type="evidence" value="ECO:0007669"/>
    <property type="project" value="UniProtKB-KW"/>
</dbReference>
<dbReference type="CDD" id="cd17250">
    <property type="entry name" value="RMtype1_S_Eco4255II_TRD2-CR2_like"/>
    <property type="match status" value="1"/>
</dbReference>
<keyword evidence="2" id="KW-0680">Restriction system</keyword>
<reference evidence="5 6" key="1">
    <citation type="journal article" date="2019" name="Appl. Environ. Microbiol.">
        <title>Co-occurrence of broad and narrow host-range viruses infecting the toxic bloom-forming cyanobacterium Microcystis aeruginosa.</title>
        <authorList>
            <person name="Morimoto D."/>
            <person name="Tominaga K."/>
            <person name="Nishimura Y."/>
            <person name="Yoshida N."/>
            <person name="Kimura S."/>
            <person name="Sako Y."/>
            <person name="Yoshida T."/>
        </authorList>
    </citation>
    <scope>NUCLEOTIDE SEQUENCE [LARGE SCALE GENOMIC DNA]</scope>
    <source>
        <strain evidence="5 6">11-30S32</strain>
    </source>
</reference>
<dbReference type="InterPro" id="IPR052021">
    <property type="entry name" value="Type-I_RS_S_subunit"/>
</dbReference>
<evidence type="ECO:0000256" key="1">
    <source>
        <dbReference type="ARBA" id="ARBA00010923"/>
    </source>
</evidence>
<feature type="domain" description="Type I restriction modification DNA specificity" evidence="4">
    <location>
        <begin position="203"/>
        <end position="362"/>
    </location>
</feature>
<evidence type="ECO:0000313" key="6">
    <source>
        <dbReference type="Proteomes" id="UP000321223"/>
    </source>
</evidence>
<protein>
    <submittedName>
        <fullName evidence="5">Type I restriction endonuclease subunit S</fullName>
    </submittedName>
</protein>
<dbReference type="AlphaFoldDB" id="A0A510PN02"/>
<dbReference type="RefSeq" id="WP_147072826.1">
    <property type="nucleotide sequence ID" value="NZ_BHVU01000297.1"/>
</dbReference>
<proteinExistence type="inferred from homology"/>
<dbReference type="Pfam" id="PF01420">
    <property type="entry name" value="Methylase_S"/>
    <property type="match status" value="2"/>
</dbReference>
<dbReference type="Proteomes" id="UP000321223">
    <property type="component" value="Unassembled WGS sequence"/>
</dbReference>
<keyword evidence="5" id="KW-0378">Hydrolase</keyword>
<name>A0A510PN02_MICAE</name>
<organism evidence="5 6">
    <name type="scientific">Microcystis aeruginosa 11-30S32</name>
    <dbReference type="NCBI Taxonomy" id="2358142"/>
    <lineage>
        <taxon>Bacteria</taxon>
        <taxon>Bacillati</taxon>
        <taxon>Cyanobacteriota</taxon>
        <taxon>Cyanophyceae</taxon>
        <taxon>Oscillatoriophycideae</taxon>
        <taxon>Chroococcales</taxon>
        <taxon>Microcystaceae</taxon>
        <taxon>Microcystis</taxon>
    </lineage>
</organism>
<dbReference type="GO" id="GO:0004519">
    <property type="term" value="F:endonuclease activity"/>
    <property type="evidence" value="ECO:0007669"/>
    <property type="project" value="UniProtKB-KW"/>
</dbReference>
<evidence type="ECO:0000256" key="2">
    <source>
        <dbReference type="ARBA" id="ARBA00022747"/>
    </source>
</evidence>
<keyword evidence="5" id="KW-0540">Nuclease</keyword>
<dbReference type="PANTHER" id="PTHR30408">
    <property type="entry name" value="TYPE-1 RESTRICTION ENZYME ECOKI SPECIFICITY PROTEIN"/>
    <property type="match status" value="1"/>
</dbReference>
<accession>A0A510PN02</accession>
<dbReference type="PANTHER" id="PTHR30408:SF12">
    <property type="entry name" value="TYPE I RESTRICTION ENZYME MJAVIII SPECIFICITY SUBUNIT"/>
    <property type="match status" value="1"/>
</dbReference>
<evidence type="ECO:0000313" key="5">
    <source>
        <dbReference type="EMBL" id="GCA95079.1"/>
    </source>
</evidence>
<sequence>MRTTTFRDVLLEEIAEIKSGVGFPISMQGCESGDFPFAKVGDISNRARSGEQFISDAPNWVKNEDLSTLKFTPFPTGTIVFAKIGEAIRQNFRAVSTRPMLFDNNVMGVIPQEERVDTTYLYFYLRTLDFYHLAGKTTVPAIRKSTIEKLKIPLPPLEEQRRIAAILDKADGVRRKRKEAIRLTEELLKSTFLEMFGDPVTNPKGWEICELQNVCNRVTDGTHQPPNWADEGIPFLFVSNIVNGEIDFKVSKHITEESWFELTSRCPIEINDILYTTVGSYGNAALVRTKNRFCFQRHIAHIKPDSRSIEPEFLLGMMQSDWIRQQADKQARGVAQKTLNLRELKKFTIFTPPIEEQKKYVKLRQGVEKQLSYYRSALEQSENLFNSLLQRAFRGEL</sequence>
<dbReference type="SUPFAM" id="SSF116734">
    <property type="entry name" value="DNA methylase specificity domain"/>
    <property type="match status" value="2"/>
</dbReference>
<dbReference type="CDD" id="cd17246">
    <property type="entry name" value="RMtype1_S_SonII-TRD2-CR2_like"/>
    <property type="match status" value="1"/>
</dbReference>
<keyword evidence="3" id="KW-0238">DNA-binding</keyword>
<gene>
    <name evidence="5" type="ORF">MAE30S32_37310</name>
</gene>
<dbReference type="InterPro" id="IPR000055">
    <property type="entry name" value="Restrct_endonuc_typeI_TRD"/>
</dbReference>
<dbReference type="InterPro" id="IPR044946">
    <property type="entry name" value="Restrct_endonuc_typeI_TRD_sf"/>
</dbReference>
<dbReference type="Gene3D" id="3.90.220.20">
    <property type="entry name" value="DNA methylase specificity domains"/>
    <property type="match status" value="2"/>
</dbReference>
<keyword evidence="5" id="KW-0255">Endonuclease</keyword>
<dbReference type="EMBL" id="BHVU01000297">
    <property type="protein sequence ID" value="GCA95079.1"/>
    <property type="molecule type" value="Genomic_DNA"/>
</dbReference>
<comment type="similarity">
    <text evidence="1">Belongs to the type-I restriction system S methylase family.</text>
</comment>
<evidence type="ECO:0000256" key="3">
    <source>
        <dbReference type="ARBA" id="ARBA00023125"/>
    </source>
</evidence>
<dbReference type="GO" id="GO:0003677">
    <property type="term" value="F:DNA binding"/>
    <property type="evidence" value="ECO:0007669"/>
    <property type="project" value="UniProtKB-KW"/>
</dbReference>
<dbReference type="PROSITE" id="PS51257">
    <property type="entry name" value="PROKAR_LIPOPROTEIN"/>
    <property type="match status" value="1"/>
</dbReference>
<evidence type="ECO:0000259" key="4">
    <source>
        <dbReference type="Pfam" id="PF01420"/>
    </source>
</evidence>
<comment type="caution">
    <text evidence="5">The sequence shown here is derived from an EMBL/GenBank/DDBJ whole genome shotgun (WGS) entry which is preliminary data.</text>
</comment>